<accession>A0A6A0B5I5</accession>
<sequence length="333" mass="38912">MKKAFIDTKIDRPVFSDETISFNVEELADINEIFWSLDSVNPVILFDEDDITIDDKQITLNFSQHRFNPYQTYYLLANTIDGVPVRFTFDGIEMLLPYEVHFDVETEEDDGLKTDLFINPFGNIAIQKVTSHILDTDIKRLPIYGKMTDFVVSSDDITADILIQYDQIRFDITPDMIRPVFVAVNDDETKISRINDFKVGKVNNDIHISLSVLNVVNLLEFTNYSFAFIVKMNDTKNTLLVNRVSENVFEKVHPFTREEFLLKNNIVTLSWFDKEGIIIERHTSKDLLQKEKLRFDGEFKFDLIESQSGKLEVSQQYKDFEQKWIGESSYRKF</sequence>
<evidence type="ECO:0000313" key="2">
    <source>
        <dbReference type="Proteomes" id="UP000475928"/>
    </source>
</evidence>
<keyword evidence="2" id="KW-1185">Reference proteome</keyword>
<evidence type="ECO:0000313" key="1">
    <source>
        <dbReference type="EMBL" id="GFH39801.1"/>
    </source>
</evidence>
<dbReference type="Proteomes" id="UP000475928">
    <property type="component" value="Unassembled WGS sequence"/>
</dbReference>
<dbReference type="RefSeq" id="WP_172354724.1">
    <property type="nucleotide sequence ID" value="NZ_BLLH01000001.1"/>
</dbReference>
<organism evidence="1 2">
    <name type="scientific">Pseudolactococcus insecticola</name>
    <dbReference type="NCBI Taxonomy" id="2709158"/>
    <lineage>
        <taxon>Bacteria</taxon>
        <taxon>Bacillati</taxon>
        <taxon>Bacillota</taxon>
        <taxon>Bacilli</taxon>
        <taxon>Lactobacillales</taxon>
        <taxon>Streptococcaceae</taxon>
        <taxon>Pseudolactococcus</taxon>
    </lineage>
</organism>
<dbReference type="AlphaFoldDB" id="A0A6A0B5I5"/>
<comment type="caution">
    <text evidence="1">The sequence shown here is derived from an EMBL/GenBank/DDBJ whole genome shotgun (WGS) entry which is preliminary data.</text>
</comment>
<proteinExistence type="predicted"/>
<reference evidence="1 2" key="1">
    <citation type="submission" date="2020-02" db="EMBL/GenBank/DDBJ databases">
        <title>Draft genome sequence of Lactococcus sp. Hs20B0-1.</title>
        <authorList>
            <person name="Noda S."/>
            <person name="Yuki M."/>
            <person name="Ohkuma M."/>
        </authorList>
    </citation>
    <scope>NUCLEOTIDE SEQUENCE [LARGE SCALE GENOMIC DNA]</scope>
    <source>
        <strain evidence="1 2">Hs20B0-1</strain>
    </source>
</reference>
<protein>
    <submittedName>
        <fullName evidence="1">Uncharacterized protein</fullName>
    </submittedName>
</protein>
<name>A0A6A0B5I5_9LACT</name>
<gene>
    <name evidence="1" type="ORF">Hs20B_01990</name>
</gene>
<dbReference type="EMBL" id="BLLH01000001">
    <property type="protein sequence ID" value="GFH39801.1"/>
    <property type="molecule type" value="Genomic_DNA"/>
</dbReference>